<sequence>MSNNEKDNWPPSYEESLKSSNTGRSQITRTYSPSRGQQILDQLTLVRAQHLRSVINEHLIPLVEQQAMYGIAQTTIAMIPSDVALPAEEEEKSEFSFDAGNAKKVEVIGFSSDEKPQIIRLEGQMNQTEFWRPQIIVQELERLLKESLNASPYVKPPSPKYPPAQEPPLQRPRRRDFFGRMADVINQPEERSPSGNPEVGVRQPDNAGQVLVKVRLEEICLRTVNEFGIYDTMSKQCLIIRVDARC</sequence>
<keyword evidence="2" id="KW-1185">Reference proteome</keyword>
<evidence type="ECO:0000313" key="1">
    <source>
        <dbReference type="EMBL" id="KAF2477863.1"/>
    </source>
</evidence>
<name>A0ACB6RGH1_9PLEO</name>
<reference evidence="1" key="1">
    <citation type="journal article" date="2020" name="Stud. Mycol.">
        <title>101 Dothideomycetes genomes: a test case for predicting lifestyles and emergence of pathogens.</title>
        <authorList>
            <person name="Haridas S."/>
            <person name="Albert R."/>
            <person name="Binder M."/>
            <person name="Bloem J."/>
            <person name="Labutti K."/>
            <person name="Salamov A."/>
            <person name="Andreopoulos B."/>
            <person name="Baker S."/>
            <person name="Barry K."/>
            <person name="Bills G."/>
            <person name="Bluhm B."/>
            <person name="Cannon C."/>
            <person name="Castanera R."/>
            <person name="Culley D."/>
            <person name="Daum C."/>
            <person name="Ezra D."/>
            <person name="Gonzalez J."/>
            <person name="Henrissat B."/>
            <person name="Kuo A."/>
            <person name="Liang C."/>
            <person name="Lipzen A."/>
            <person name="Lutzoni F."/>
            <person name="Magnuson J."/>
            <person name="Mondo S."/>
            <person name="Nolan M."/>
            <person name="Ohm R."/>
            <person name="Pangilinan J."/>
            <person name="Park H.-J."/>
            <person name="Ramirez L."/>
            <person name="Alfaro M."/>
            <person name="Sun H."/>
            <person name="Tritt A."/>
            <person name="Yoshinaga Y."/>
            <person name="Zwiers L.-H."/>
            <person name="Turgeon B."/>
            <person name="Goodwin S."/>
            <person name="Spatafora J."/>
            <person name="Crous P."/>
            <person name="Grigoriev I."/>
        </authorList>
    </citation>
    <scope>NUCLEOTIDE SEQUENCE</scope>
    <source>
        <strain evidence="1">ATCC 200398</strain>
    </source>
</reference>
<dbReference type="EMBL" id="MU003492">
    <property type="protein sequence ID" value="KAF2477863.1"/>
    <property type="molecule type" value="Genomic_DNA"/>
</dbReference>
<organism evidence="1 2">
    <name type="scientific">Lindgomyces ingoldianus</name>
    <dbReference type="NCBI Taxonomy" id="673940"/>
    <lineage>
        <taxon>Eukaryota</taxon>
        <taxon>Fungi</taxon>
        <taxon>Dikarya</taxon>
        <taxon>Ascomycota</taxon>
        <taxon>Pezizomycotina</taxon>
        <taxon>Dothideomycetes</taxon>
        <taxon>Pleosporomycetidae</taxon>
        <taxon>Pleosporales</taxon>
        <taxon>Lindgomycetaceae</taxon>
        <taxon>Lindgomyces</taxon>
    </lineage>
</organism>
<accession>A0ACB6RGH1</accession>
<dbReference type="Proteomes" id="UP000799755">
    <property type="component" value="Unassembled WGS sequence"/>
</dbReference>
<protein>
    <submittedName>
        <fullName evidence="1">Uncharacterized protein</fullName>
    </submittedName>
</protein>
<gene>
    <name evidence="1" type="ORF">BDR25DRAFT_4745</name>
</gene>
<evidence type="ECO:0000313" key="2">
    <source>
        <dbReference type="Proteomes" id="UP000799755"/>
    </source>
</evidence>
<proteinExistence type="predicted"/>
<comment type="caution">
    <text evidence="1">The sequence shown here is derived from an EMBL/GenBank/DDBJ whole genome shotgun (WGS) entry which is preliminary data.</text>
</comment>